<keyword evidence="1" id="KW-0472">Membrane</keyword>
<proteinExistence type="predicted"/>
<evidence type="ECO:0000256" key="1">
    <source>
        <dbReference type="SAM" id="Phobius"/>
    </source>
</evidence>
<keyword evidence="1" id="KW-1133">Transmembrane helix</keyword>
<evidence type="ECO:0000313" key="2">
    <source>
        <dbReference type="EMBL" id="KAH3846485.1"/>
    </source>
</evidence>
<evidence type="ECO:0000313" key="3">
    <source>
        <dbReference type="Proteomes" id="UP000828390"/>
    </source>
</evidence>
<protein>
    <submittedName>
        <fullName evidence="2">Uncharacterized protein</fullName>
    </submittedName>
</protein>
<dbReference type="EMBL" id="JAIWYP010000003">
    <property type="protein sequence ID" value="KAH3846485.1"/>
    <property type="molecule type" value="Genomic_DNA"/>
</dbReference>
<comment type="caution">
    <text evidence="2">The sequence shown here is derived from an EMBL/GenBank/DDBJ whole genome shotgun (WGS) entry which is preliminary data.</text>
</comment>
<gene>
    <name evidence="2" type="ORF">DPMN_088786</name>
</gene>
<dbReference type="AlphaFoldDB" id="A0A9D4KUQ2"/>
<organism evidence="2 3">
    <name type="scientific">Dreissena polymorpha</name>
    <name type="common">Zebra mussel</name>
    <name type="synonym">Mytilus polymorpha</name>
    <dbReference type="NCBI Taxonomy" id="45954"/>
    <lineage>
        <taxon>Eukaryota</taxon>
        <taxon>Metazoa</taxon>
        <taxon>Spiralia</taxon>
        <taxon>Lophotrochozoa</taxon>
        <taxon>Mollusca</taxon>
        <taxon>Bivalvia</taxon>
        <taxon>Autobranchia</taxon>
        <taxon>Heteroconchia</taxon>
        <taxon>Euheterodonta</taxon>
        <taxon>Imparidentia</taxon>
        <taxon>Neoheterodontei</taxon>
        <taxon>Myida</taxon>
        <taxon>Dreissenoidea</taxon>
        <taxon>Dreissenidae</taxon>
        <taxon>Dreissena</taxon>
    </lineage>
</organism>
<keyword evidence="3" id="KW-1185">Reference proteome</keyword>
<feature type="transmembrane region" description="Helical" evidence="1">
    <location>
        <begin position="46"/>
        <end position="68"/>
    </location>
</feature>
<accession>A0A9D4KUQ2</accession>
<keyword evidence="1" id="KW-0812">Transmembrane</keyword>
<feature type="non-terminal residue" evidence="2">
    <location>
        <position position="1"/>
    </location>
</feature>
<reference evidence="2" key="1">
    <citation type="journal article" date="2019" name="bioRxiv">
        <title>The Genome of the Zebra Mussel, Dreissena polymorpha: A Resource for Invasive Species Research.</title>
        <authorList>
            <person name="McCartney M.A."/>
            <person name="Auch B."/>
            <person name="Kono T."/>
            <person name="Mallez S."/>
            <person name="Zhang Y."/>
            <person name="Obille A."/>
            <person name="Becker A."/>
            <person name="Abrahante J.E."/>
            <person name="Garbe J."/>
            <person name="Badalamenti J.P."/>
            <person name="Herman A."/>
            <person name="Mangelson H."/>
            <person name="Liachko I."/>
            <person name="Sullivan S."/>
            <person name="Sone E.D."/>
            <person name="Koren S."/>
            <person name="Silverstein K.A.T."/>
            <person name="Beckman K.B."/>
            <person name="Gohl D.M."/>
        </authorList>
    </citation>
    <scope>NUCLEOTIDE SEQUENCE</scope>
    <source>
        <strain evidence="2">Duluth1</strain>
        <tissue evidence="2">Whole animal</tissue>
    </source>
</reference>
<sequence length="69" mass="7108">AADKVLVGVVVAGVILGAGVDAAVPFPPLVLRVFMVRGAPVVAGSMLWFQLSSSVLWLLVLFCVPASVM</sequence>
<reference evidence="2" key="2">
    <citation type="submission" date="2020-11" db="EMBL/GenBank/DDBJ databases">
        <authorList>
            <person name="McCartney M.A."/>
            <person name="Auch B."/>
            <person name="Kono T."/>
            <person name="Mallez S."/>
            <person name="Becker A."/>
            <person name="Gohl D.M."/>
            <person name="Silverstein K.A.T."/>
            <person name="Koren S."/>
            <person name="Bechman K.B."/>
            <person name="Herman A."/>
            <person name="Abrahante J.E."/>
            <person name="Garbe J."/>
        </authorList>
    </citation>
    <scope>NUCLEOTIDE SEQUENCE</scope>
    <source>
        <strain evidence="2">Duluth1</strain>
        <tissue evidence="2">Whole animal</tissue>
    </source>
</reference>
<dbReference type="Proteomes" id="UP000828390">
    <property type="component" value="Unassembled WGS sequence"/>
</dbReference>
<name>A0A9D4KUQ2_DREPO</name>